<protein>
    <submittedName>
        <fullName evidence="1">Uncharacterized protein</fullName>
    </submittedName>
</protein>
<reference evidence="1 2" key="1">
    <citation type="submission" date="2016-10" db="EMBL/GenBank/DDBJ databases">
        <authorList>
            <person name="de Groot N.N."/>
        </authorList>
    </citation>
    <scope>NUCLEOTIDE SEQUENCE [LARGE SCALE GENOMIC DNA]</scope>
    <source>
        <strain evidence="2">P4B,CCM 7963,CECT 7998,DSM 25260,IBRC-M 10614,KCTC 13821</strain>
    </source>
</reference>
<name>A0A1G8Q6J9_9BACI</name>
<evidence type="ECO:0000313" key="1">
    <source>
        <dbReference type="EMBL" id="SDJ00419.1"/>
    </source>
</evidence>
<organism evidence="1 2">
    <name type="scientific">Alteribacillus bidgolensis</name>
    <dbReference type="NCBI Taxonomy" id="930129"/>
    <lineage>
        <taxon>Bacteria</taxon>
        <taxon>Bacillati</taxon>
        <taxon>Bacillota</taxon>
        <taxon>Bacilli</taxon>
        <taxon>Bacillales</taxon>
        <taxon>Bacillaceae</taxon>
        <taxon>Alteribacillus</taxon>
    </lineage>
</organism>
<dbReference type="STRING" id="930129.SAMN05216352_11821"/>
<dbReference type="RefSeq" id="WP_091587673.1">
    <property type="nucleotide sequence ID" value="NZ_FNDU01000018.1"/>
</dbReference>
<dbReference type="AlphaFoldDB" id="A0A1G8Q6J9"/>
<dbReference type="OrthoDB" id="2974489at2"/>
<dbReference type="Proteomes" id="UP000199017">
    <property type="component" value="Unassembled WGS sequence"/>
</dbReference>
<dbReference type="EMBL" id="FNDU01000018">
    <property type="protein sequence ID" value="SDJ00419.1"/>
    <property type="molecule type" value="Genomic_DNA"/>
</dbReference>
<accession>A0A1G8Q6J9</accession>
<keyword evidence="2" id="KW-1185">Reference proteome</keyword>
<proteinExistence type="predicted"/>
<evidence type="ECO:0000313" key="2">
    <source>
        <dbReference type="Proteomes" id="UP000199017"/>
    </source>
</evidence>
<sequence length="90" mass="10600">MSVKYEHVFIKEIGENDLIVSTSKKDYHILLSEEEMSDLQTLLIEEEVEYVLFDTEKEVVVFDDRLNMTEMENEELENIHEGVNDEGMID</sequence>
<gene>
    <name evidence="1" type="ORF">SAMN05216352_11821</name>
</gene>